<dbReference type="OrthoDB" id="2851338at2759"/>
<dbReference type="InterPro" id="IPR011008">
    <property type="entry name" value="Dimeric_a/b-barrel"/>
</dbReference>
<protein>
    <submittedName>
        <fullName evidence="1">Uncharacterized protein</fullName>
    </submittedName>
</protein>
<evidence type="ECO:0000313" key="1">
    <source>
        <dbReference type="EMBL" id="CAA7270023.1"/>
    </source>
</evidence>
<dbReference type="Proteomes" id="UP000467700">
    <property type="component" value="Unassembled WGS sequence"/>
</dbReference>
<keyword evidence="2" id="KW-1185">Reference proteome</keyword>
<proteinExistence type="predicted"/>
<dbReference type="EMBL" id="CACVBS010000084">
    <property type="protein sequence ID" value="CAA7270023.1"/>
    <property type="molecule type" value="Genomic_DNA"/>
</dbReference>
<name>A0A8S0XS42_CYCAE</name>
<dbReference type="SUPFAM" id="SSF54909">
    <property type="entry name" value="Dimeric alpha+beta barrel"/>
    <property type="match status" value="1"/>
</dbReference>
<accession>A0A8S0XS42</accession>
<organism evidence="1 2">
    <name type="scientific">Cyclocybe aegerita</name>
    <name type="common">Black poplar mushroom</name>
    <name type="synonym">Agrocybe aegerita</name>
    <dbReference type="NCBI Taxonomy" id="1973307"/>
    <lineage>
        <taxon>Eukaryota</taxon>
        <taxon>Fungi</taxon>
        <taxon>Dikarya</taxon>
        <taxon>Basidiomycota</taxon>
        <taxon>Agaricomycotina</taxon>
        <taxon>Agaricomycetes</taxon>
        <taxon>Agaricomycetidae</taxon>
        <taxon>Agaricales</taxon>
        <taxon>Agaricineae</taxon>
        <taxon>Bolbitiaceae</taxon>
        <taxon>Cyclocybe</taxon>
    </lineage>
</organism>
<gene>
    <name evidence="1" type="ORF">AAE3_LOCUS12301</name>
</gene>
<reference evidence="1 2" key="1">
    <citation type="submission" date="2020-01" db="EMBL/GenBank/DDBJ databases">
        <authorList>
            <person name="Gupta K D."/>
        </authorList>
    </citation>
    <scope>NUCLEOTIDE SEQUENCE [LARGE SCALE GENOMIC DNA]</scope>
</reference>
<comment type="caution">
    <text evidence="1">The sequence shown here is derived from an EMBL/GenBank/DDBJ whole genome shotgun (WGS) entry which is preliminary data.</text>
</comment>
<dbReference type="AlphaFoldDB" id="A0A8S0XS42"/>
<sequence length="201" mass="22939">MADKGLLFVFAECGPDVKEDEFNDWYDNEHAPLRLTVPGISNAVRYKAADDKAPSWVAMYDTLYPSIMDGAAYKALASTASDRERALIPRLAMLNRRVYLHISTQVSFSSIMNTTPAKYLGVVTLSVPPDLCEEFDEWYEREFVSGVELGKPQKESTAKHNYLALHDWSRDDHPLLTSSWRPEVERSARRFVLHKNIERPS</sequence>
<evidence type="ECO:0000313" key="2">
    <source>
        <dbReference type="Proteomes" id="UP000467700"/>
    </source>
</evidence>
<dbReference type="Gene3D" id="3.30.70.100">
    <property type="match status" value="1"/>
</dbReference>